<keyword evidence="6 10" id="KW-0808">Transferase</keyword>
<dbReference type="PANTHER" id="PTHR32438:SF5">
    <property type="entry name" value="4-ALPHA-GLUCANOTRANSFERASE DPE1, CHLOROPLASTIC_AMYLOPLASTIC"/>
    <property type="match status" value="1"/>
</dbReference>
<dbReference type="NCBIfam" id="NF011079">
    <property type="entry name" value="PRK14508.1-2"/>
    <property type="match status" value="1"/>
</dbReference>
<dbReference type="EMBL" id="JAFLQW010000474">
    <property type="protein sequence ID" value="MBO0350938.1"/>
    <property type="molecule type" value="Genomic_DNA"/>
</dbReference>
<dbReference type="InterPro" id="IPR017853">
    <property type="entry name" value="GH"/>
</dbReference>
<reference evidence="11 12" key="1">
    <citation type="submission" date="2021-03" db="EMBL/GenBank/DDBJ databases">
        <title>Metabolic Capacity of the Antarctic Cyanobacterium Phormidium pseudopriestleyi that Sustains Oxygenic Photosynthesis in the Presence of Hydrogen Sulfide.</title>
        <authorList>
            <person name="Lumian J.E."/>
            <person name="Jungblut A.D."/>
            <person name="Dillon M.L."/>
            <person name="Hawes I."/>
            <person name="Doran P.T."/>
            <person name="Mackey T.J."/>
            <person name="Dick G.J."/>
            <person name="Grettenberger C.L."/>
            <person name="Sumner D.Y."/>
        </authorList>
    </citation>
    <scope>NUCLEOTIDE SEQUENCE [LARGE SCALE GENOMIC DNA]</scope>
    <source>
        <strain evidence="11 12">FRX01</strain>
    </source>
</reference>
<accession>A0ABS3FV60</accession>
<dbReference type="GO" id="GO:0004134">
    <property type="term" value="F:4-alpha-glucanotransferase activity"/>
    <property type="evidence" value="ECO:0007669"/>
    <property type="project" value="UniProtKB-EC"/>
</dbReference>
<keyword evidence="12" id="KW-1185">Reference proteome</keyword>
<dbReference type="Gene3D" id="3.20.20.80">
    <property type="entry name" value="Glycosidases"/>
    <property type="match status" value="1"/>
</dbReference>
<evidence type="ECO:0000256" key="6">
    <source>
        <dbReference type="ARBA" id="ARBA00022679"/>
    </source>
</evidence>
<evidence type="ECO:0000256" key="2">
    <source>
        <dbReference type="ARBA" id="ARBA00005684"/>
    </source>
</evidence>
<dbReference type="Pfam" id="PF02446">
    <property type="entry name" value="Glyco_hydro_77"/>
    <property type="match status" value="1"/>
</dbReference>
<sequence length="505" mass="58445">MSFPRNSGILLHPTSFPSRFGIGDFGPEAYQFIDFLAESGQQLWQILPLSPTGYGNSPYMSYSAFAGNPMLICPEHLQKKGWLSEEDLAQIPDFSKGYVDFEKVIPVKMRCLQTAYQNFLNHATAEHNQQLETFGDRTAYWIEDYALFMALKEKHHSAAWNSWEPIEVRKYQPEALETVRQELSNRISFYKFLQFEFDQQWQALKQYANDKNVQIVGDIPIYVAHDSADVWANSDLFYLEEETGETSLMAGVPPDYFAPETGQLWGNPVYNWEKLKETEFDWWVERFKTTFDAVNLLRIDHFRGFEAFWAVPKGETTAKNGQWVKGPGIEFFEIIGKELGKLPIIAEDLGLITPEVEALREHFDFPGMKILQFAFESHPELHFLPHNYKNQNCVVYPGTHDNDTTVGWYQQLPAEEKEKLWRYLDKPQSAEGEINWELIRLGWSSIANQAIAQFQDVLGLGNEARMNAPGKPEGNWSWRYKPEDLSPELSSRLKTLTETYQRLPE</sequence>
<keyword evidence="5 10" id="KW-0328">Glycosyltransferase</keyword>
<name>A0ABS3FV60_9CYAN</name>
<evidence type="ECO:0000256" key="3">
    <source>
        <dbReference type="ARBA" id="ARBA00012560"/>
    </source>
</evidence>
<evidence type="ECO:0000313" key="12">
    <source>
        <dbReference type="Proteomes" id="UP000664844"/>
    </source>
</evidence>
<proteinExistence type="inferred from homology"/>
<evidence type="ECO:0000256" key="5">
    <source>
        <dbReference type="ARBA" id="ARBA00022676"/>
    </source>
</evidence>
<dbReference type="InterPro" id="IPR003385">
    <property type="entry name" value="Glyco_hydro_77"/>
</dbReference>
<dbReference type="SUPFAM" id="SSF51445">
    <property type="entry name" value="(Trans)glycosidases"/>
    <property type="match status" value="1"/>
</dbReference>
<evidence type="ECO:0000256" key="8">
    <source>
        <dbReference type="ARBA" id="ARBA00031423"/>
    </source>
</evidence>
<organism evidence="11 12">
    <name type="scientific">Phormidium pseudopriestleyi FRX01</name>
    <dbReference type="NCBI Taxonomy" id="1759528"/>
    <lineage>
        <taxon>Bacteria</taxon>
        <taxon>Bacillati</taxon>
        <taxon>Cyanobacteriota</taxon>
        <taxon>Cyanophyceae</taxon>
        <taxon>Oscillatoriophycideae</taxon>
        <taxon>Oscillatoriales</taxon>
        <taxon>Oscillatoriaceae</taxon>
        <taxon>Phormidium</taxon>
    </lineage>
</organism>
<keyword evidence="7 10" id="KW-0119">Carbohydrate metabolism</keyword>
<comment type="similarity">
    <text evidence="2 10">Belongs to the disproportionating enzyme family.</text>
</comment>
<dbReference type="RefSeq" id="WP_207089404.1">
    <property type="nucleotide sequence ID" value="NZ_JAFLQW010000474.1"/>
</dbReference>
<dbReference type="NCBIfam" id="NF011080">
    <property type="entry name" value="PRK14508.1-3"/>
    <property type="match status" value="1"/>
</dbReference>
<evidence type="ECO:0000256" key="9">
    <source>
        <dbReference type="ARBA" id="ARBA00031501"/>
    </source>
</evidence>
<evidence type="ECO:0000256" key="1">
    <source>
        <dbReference type="ARBA" id="ARBA00000439"/>
    </source>
</evidence>
<evidence type="ECO:0000256" key="10">
    <source>
        <dbReference type="RuleBase" id="RU361207"/>
    </source>
</evidence>
<dbReference type="PANTHER" id="PTHR32438">
    <property type="entry name" value="4-ALPHA-GLUCANOTRANSFERASE DPE1, CHLOROPLASTIC/AMYLOPLASTIC"/>
    <property type="match status" value="1"/>
</dbReference>
<evidence type="ECO:0000313" key="11">
    <source>
        <dbReference type="EMBL" id="MBO0350938.1"/>
    </source>
</evidence>
<comment type="catalytic activity">
    <reaction evidence="1 10">
        <text>Transfers a segment of a (1-&gt;4)-alpha-D-glucan to a new position in an acceptor, which may be glucose or a (1-&gt;4)-alpha-D-glucan.</text>
        <dbReference type="EC" id="2.4.1.25"/>
    </reaction>
</comment>
<protein>
    <recommendedName>
        <fullName evidence="4 10">4-alpha-glucanotransferase</fullName>
        <ecNumber evidence="3 10">2.4.1.25</ecNumber>
    </recommendedName>
    <alternativeName>
        <fullName evidence="8 10">Amylomaltase</fullName>
    </alternativeName>
    <alternativeName>
        <fullName evidence="9 10">Disproportionating enzyme</fullName>
    </alternativeName>
</protein>
<dbReference type="EC" id="2.4.1.25" evidence="3 10"/>
<dbReference type="Proteomes" id="UP000664844">
    <property type="component" value="Unassembled WGS sequence"/>
</dbReference>
<gene>
    <name evidence="11" type="primary">malQ</name>
    <name evidence="11" type="ORF">J0895_18070</name>
</gene>
<evidence type="ECO:0000256" key="4">
    <source>
        <dbReference type="ARBA" id="ARBA00020295"/>
    </source>
</evidence>
<comment type="caution">
    <text evidence="11">The sequence shown here is derived from an EMBL/GenBank/DDBJ whole genome shotgun (WGS) entry which is preliminary data.</text>
</comment>
<dbReference type="NCBIfam" id="TIGR00217">
    <property type="entry name" value="malQ"/>
    <property type="match status" value="1"/>
</dbReference>
<evidence type="ECO:0000256" key="7">
    <source>
        <dbReference type="ARBA" id="ARBA00023277"/>
    </source>
</evidence>